<reference evidence="1 2" key="1">
    <citation type="journal article" date="2019" name="New Phytol.">
        <title>Comparative genomics reveals unique wood-decay strategies and fruiting body development in the Schizophyllaceae.</title>
        <authorList>
            <person name="Almasi E."/>
            <person name="Sahu N."/>
            <person name="Krizsan K."/>
            <person name="Balint B."/>
            <person name="Kovacs G.M."/>
            <person name="Kiss B."/>
            <person name="Cseklye J."/>
            <person name="Drula E."/>
            <person name="Henrissat B."/>
            <person name="Nagy I."/>
            <person name="Chovatia M."/>
            <person name="Adam C."/>
            <person name="LaButti K."/>
            <person name="Lipzen A."/>
            <person name="Riley R."/>
            <person name="Grigoriev I.V."/>
            <person name="Nagy L.G."/>
        </authorList>
    </citation>
    <scope>NUCLEOTIDE SEQUENCE [LARGE SCALE GENOMIC DNA]</scope>
    <source>
        <strain evidence="1 2">NL-1724</strain>
    </source>
</reference>
<keyword evidence="2" id="KW-1185">Reference proteome</keyword>
<evidence type="ECO:0000313" key="1">
    <source>
        <dbReference type="EMBL" id="TRM68802.1"/>
    </source>
</evidence>
<name>A0A550CVI2_9AGAR</name>
<protein>
    <submittedName>
        <fullName evidence="1">Uncharacterized protein</fullName>
    </submittedName>
</protein>
<evidence type="ECO:0000313" key="2">
    <source>
        <dbReference type="Proteomes" id="UP000320762"/>
    </source>
</evidence>
<gene>
    <name evidence="1" type="ORF">BD626DRAFT_611</name>
</gene>
<dbReference type="EMBL" id="VDMD01000001">
    <property type="protein sequence ID" value="TRM68802.1"/>
    <property type="molecule type" value="Genomic_DNA"/>
</dbReference>
<organism evidence="1 2">
    <name type="scientific">Schizophyllum amplum</name>
    <dbReference type="NCBI Taxonomy" id="97359"/>
    <lineage>
        <taxon>Eukaryota</taxon>
        <taxon>Fungi</taxon>
        <taxon>Dikarya</taxon>
        <taxon>Basidiomycota</taxon>
        <taxon>Agaricomycotina</taxon>
        <taxon>Agaricomycetes</taxon>
        <taxon>Agaricomycetidae</taxon>
        <taxon>Agaricales</taxon>
        <taxon>Schizophyllaceae</taxon>
        <taxon>Schizophyllum</taxon>
    </lineage>
</organism>
<comment type="caution">
    <text evidence="1">The sequence shown here is derived from an EMBL/GenBank/DDBJ whole genome shotgun (WGS) entry which is preliminary data.</text>
</comment>
<dbReference type="Proteomes" id="UP000320762">
    <property type="component" value="Unassembled WGS sequence"/>
</dbReference>
<accession>A0A550CVI2</accession>
<sequence>MSIQFVVRRADPWSLTFIVHEWPTTLRTICVFVGSTPLSTVPLRIPTTLQSDEATYRRPASRPCERLSTCVFFSSLAFEISLIWVRRSLAKRGRNGLCSAISFNARRDAIDLCATPSTSARRRRRLRCPSGHLASREGRLAMRIWYLSWSMTSLPRPRLRRRAPRKPRGLAHHARGCGPGDALAVLVILGDLGAQAGDLSCASECLGRAFVML</sequence>
<dbReference type="AlphaFoldDB" id="A0A550CVI2"/>
<proteinExistence type="predicted"/>